<sequence length="251" mass="26893">MSNASGPARPGNLRRLVADGLVNARDLGGLPRRDGTTTPTGRVFRSENVDRLTAEGWRAVHDAGIRTIVDLRAPDERARDERPRPSWVTTVAIDHDGRDDAPAFWDRYWENGLVATPLYYGAHLRELPERTGAALAAIADAGPGGVLFHCAAGRDRTGVVALALLTIADVEPEAIVADHLVSVTDLAALWATLGVPDQQVRIDALCAEHGTTSADAFRAALAAFDVDGFVASSGLDDDRLEALRTFRARVT</sequence>
<gene>
    <name evidence="2" type="ORF">NYQ28_14125</name>
</gene>
<proteinExistence type="predicted"/>
<organism evidence="2 3">
    <name type="scientific">Curtobacterium citreum</name>
    <dbReference type="NCBI Taxonomy" id="2036"/>
    <lineage>
        <taxon>Bacteria</taxon>
        <taxon>Bacillati</taxon>
        <taxon>Actinomycetota</taxon>
        <taxon>Actinomycetes</taxon>
        <taxon>Micrococcales</taxon>
        <taxon>Microbacteriaceae</taxon>
        <taxon>Curtobacterium</taxon>
    </lineage>
</organism>
<comment type="caution">
    <text evidence="2">The sequence shown here is derived from an EMBL/GenBank/DDBJ whole genome shotgun (WGS) entry which is preliminary data.</text>
</comment>
<dbReference type="SUPFAM" id="SSF52799">
    <property type="entry name" value="(Phosphotyrosine protein) phosphatases II"/>
    <property type="match status" value="1"/>
</dbReference>
<protein>
    <submittedName>
        <fullName evidence="2">Tyrosine-protein phosphatase</fullName>
    </submittedName>
</protein>
<dbReference type="Proteomes" id="UP001652264">
    <property type="component" value="Unassembled WGS sequence"/>
</dbReference>
<feature type="domain" description="Tyrosine specific protein phosphatases" evidence="1">
    <location>
        <begin position="125"/>
        <end position="176"/>
    </location>
</feature>
<dbReference type="GeneID" id="95322603"/>
<keyword evidence="3" id="KW-1185">Reference proteome</keyword>
<dbReference type="PROSITE" id="PS50056">
    <property type="entry name" value="TYR_PHOSPHATASE_2"/>
    <property type="match status" value="1"/>
</dbReference>
<accession>A0ABT2HK99</accession>
<dbReference type="EMBL" id="JANVAD010000007">
    <property type="protein sequence ID" value="MCS6523704.1"/>
    <property type="molecule type" value="Genomic_DNA"/>
</dbReference>
<dbReference type="PROSITE" id="PS00383">
    <property type="entry name" value="TYR_PHOSPHATASE_1"/>
    <property type="match status" value="1"/>
</dbReference>
<dbReference type="Gene3D" id="3.90.190.10">
    <property type="entry name" value="Protein tyrosine phosphatase superfamily"/>
    <property type="match status" value="1"/>
</dbReference>
<dbReference type="InterPro" id="IPR016130">
    <property type="entry name" value="Tyr_Pase_AS"/>
</dbReference>
<evidence type="ECO:0000313" key="2">
    <source>
        <dbReference type="EMBL" id="MCS6523704.1"/>
    </source>
</evidence>
<evidence type="ECO:0000313" key="3">
    <source>
        <dbReference type="Proteomes" id="UP001652264"/>
    </source>
</evidence>
<dbReference type="RefSeq" id="WP_114850617.1">
    <property type="nucleotide sequence ID" value="NZ_BMNV01000009.1"/>
</dbReference>
<evidence type="ECO:0000259" key="1">
    <source>
        <dbReference type="PROSITE" id="PS50056"/>
    </source>
</evidence>
<name>A0ABT2HK99_9MICO</name>
<dbReference type="InterPro" id="IPR029021">
    <property type="entry name" value="Prot-tyrosine_phosphatase-like"/>
</dbReference>
<reference evidence="2 3" key="1">
    <citation type="submission" date="2022-08" db="EMBL/GenBank/DDBJ databases">
        <title>Taxonomy of Curtobacterium flaccumfaciens.</title>
        <authorList>
            <person name="Osdaghi E."/>
            <person name="Taghavi S.M."/>
            <person name="Hamidizade M."/>
            <person name="Abachi H."/>
            <person name="Fazliarab A."/>
            <person name="Baeyen S."/>
            <person name="Portier P."/>
            <person name="Van Vaerenbergh J."/>
            <person name="Jacques M.-A."/>
        </authorList>
    </citation>
    <scope>NUCLEOTIDE SEQUENCE [LARGE SCALE GENOMIC DNA]</scope>
    <source>
        <strain evidence="2 3">LMG8786T</strain>
    </source>
</reference>
<dbReference type="InterPro" id="IPR000387">
    <property type="entry name" value="Tyr_Pase_dom"/>
</dbReference>
<dbReference type="InterPro" id="IPR026893">
    <property type="entry name" value="Tyr/Ser_Pase_IphP-type"/>
</dbReference>
<dbReference type="Pfam" id="PF13350">
    <property type="entry name" value="Y_phosphatase3"/>
    <property type="match status" value="1"/>
</dbReference>